<dbReference type="InterPro" id="IPR001254">
    <property type="entry name" value="Trypsin_dom"/>
</dbReference>
<dbReference type="Gene3D" id="2.40.10.10">
    <property type="entry name" value="Trypsin-like serine proteases"/>
    <property type="match status" value="1"/>
</dbReference>
<dbReference type="GO" id="GO:0006508">
    <property type="term" value="P:proteolysis"/>
    <property type="evidence" value="ECO:0007669"/>
    <property type="project" value="UniProtKB-KW"/>
</dbReference>
<dbReference type="AlphaFoldDB" id="A0A1A9Z6S9"/>
<reference evidence="11" key="2">
    <citation type="submission" date="2020-05" db="UniProtKB">
        <authorList>
            <consortium name="EnsemblMetazoa"/>
        </authorList>
    </citation>
    <scope>IDENTIFICATION</scope>
    <source>
        <strain evidence="11">IAEA</strain>
    </source>
</reference>
<feature type="domain" description="Peptidase S1" evidence="10">
    <location>
        <begin position="50"/>
        <end position="272"/>
    </location>
</feature>
<keyword evidence="7" id="KW-0720">Serine protease</keyword>
<comment type="subcellular location">
    <subcellularLocation>
        <location evidence="1">Secreted</location>
    </subcellularLocation>
</comment>
<accession>A0A1A9Z6S9</accession>
<dbReference type="InterPro" id="IPR009003">
    <property type="entry name" value="Peptidase_S1_PA"/>
</dbReference>
<protein>
    <recommendedName>
        <fullName evidence="10">Peptidase S1 domain-containing protein</fullName>
    </recommendedName>
</protein>
<evidence type="ECO:0000256" key="9">
    <source>
        <dbReference type="ARBA" id="ARBA00023157"/>
    </source>
</evidence>
<comment type="similarity">
    <text evidence="2">Belongs to the peptidase S1 family.</text>
</comment>
<evidence type="ECO:0000256" key="2">
    <source>
        <dbReference type="ARBA" id="ARBA00007664"/>
    </source>
</evidence>
<reference evidence="12" key="1">
    <citation type="submission" date="2014-03" db="EMBL/GenBank/DDBJ databases">
        <authorList>
            <person name="Aksoy S."/>
            <person name="Warren W."/>
            <person name="Wilson R.K."/>
        </authorList>
    </citation>
    <scope>NUCLEOTIDE SEQUENCE [LARGE SCALE GENOMIC DNA]</scope>
    <source>
        <strain evidence="12">IAEA</strain>
    </source>
</reference>
<evidence type="ECO:0000256" key="7">
    <source>
        <dbReference type="ARBA" id="ARBA00022825"/>
    </source>
</evidence>
<evidence type="ECO:0000259" key="10">
    <source>
        <dbReference type="PROSITE" id="PS50240"/>
    </source>
</evidence>
<name>A0A1A9Z6S9_GLOPL</name>
<evidence type="ECO:0000256" key="1">
    <source>
        <dbReference type="ARBA" id="ARBA00004613"/>
    </source>
</evidence>
<organism evidence="11 12">
    <name type="scientific">Glossina pallidipes</name>
    <name type="common">Tsetse fly</name>
    <dbReference type="NCBI Taxonomy" id="7398"/>
    <lineage>
        <taxon>Eukaryota</taxon>
        <taxon>Metazoa</taxon>
        <taxon>Ecdysozoa</taxon>
        <taxon>Arthropoda</taxon>
        <taxon>Hexapoda</taxon>
        <taxon>Insecta</taxon>
        <taxon>Pterygota</taxon>
        <taxon>Neoptera</taxon>
        <taxon>Endopterygota</taxon>
        <taxon>Diptera</taxon>
        <taxon>Brachycera</taxon>
        <taxon>Muscomorpha</taxon>
        <taxon>Hippoboscoidea</taxon>
        <taxon>Glossinidae</taxon>
        <taxon>Glossina</taxon>
    </lineage>
</organism>
<evidence type="ECO:0000256" key="8">
    <source>
        <dbReference type="ARBA" id="ARBA00023145"/>
    </source>
</evidence>
<keyword evidence="4" id="KW-0645">Protease</keyword>
<keyword evidence="3" id="KW-0964">Secreted</keyword>
<dbReference type="InterPro" id="IPR050430">
    <property type="entry name" value="Peptidase_S1"/>
</dbReference>
<dbReference type="PANTHER" id="PTHR24276">
    <property type="entry name" value="POLYSERASE-RELATED"/>
    <property type="match status" value="1"/>
</dbReference>
<sequence length="280" mass="30128">MSKAHWDLYALIWERITDSPEVSHCFIHNVMLANVTQLEGTPSWKLEPRIVGGSDSDIKSFPYQVSVQCNGVHRCGGVIYNRNIIITAAHCLFDDPRDIRIHAGSSQWQSGGVKIKVRKYEIHNGYSSQTVVNDIALLRLSSPLRFSSKIQPIKLATSVPADGATAIVSGWGTTSDGAPDIPNQLKSAEVAIISRTNCASSAYSYGSDIKPSMICAAGPGKSACQRDSGGPLVSHGLLVGIVSWGEGCADPKYPGVYADIAELHPWIVKTSHLLTSPKST</sequence>
<evidence type="ECO:0000256" key="4">
    <source>
        <dbReference type="ARBA" id="ARBA00022670"/>
    </source>
</evidence>
<dbReference type="PROSITE" id="PS50240">
    <property type="entry name" value="TRYPSIN_DOM"/>
    <property type="match status" value="1"/>
</dbReference>
<keyword evidence="9" id="KW-1015">Disulfide bond</keyword>
<keyword evidence="8" id="KW-0865">Zymogen</keyword>
<evidence type="ECO:0000256" key="5">
    <source>
        <dbReference type="ARBA" id="ARBA00022729"/>
    </source>
</evidence>
<evidence type="ECO:0000313" key="12">
    <source>
        <dbReference type="Proteomes" id="UP000092445"/>
    </source>
</evidence>
<dbReference type="InterPro" id="IPR018114">
    <property type="entry name" value="TRYPSIN_HIS"/>
</dbReference>
<dbReference type="SMART" id="SM00020">
    <property type="entry name" value="Tryp_SPc"/>
    <property type="match status" value="1"/>
</dbReference>
<evidence type="ECO:0000256" key="6">
    <source>
        <dbReference type="ARBA" id="ARBA00022801"/>
    </source>
</evidence>
<keyword evidence="5" id="KW-0732">Signal</keyword>
<dbReference type="GO" id="GO:0005576">
    <property type="term" value="C:extracellular region"/>
    <property type="evidence" value="ECO:0007669"/>
    <property type="project" value="UniProtKB-SubCell"/>
</dbReference>
<dbReference type="GO" id="GO:0004252">
    <property type="term" value="F:serine-type endopeptidase activity"/>
    <property type="evidence" value="ECO:0007669"/>
    <property type="project" value="InterPro"/>
</dbReference>
<dbReference type="Proteomes" id="UP000092445">
    <property type="component" value="Unassembled WGS sequence"/>
</dbReference>
<keyword evidence="12" id="KW-1185">Reference proteome</keyword>
<proteinExistence type="inferred from homology"/>
<dbReference type="FunFam" id="2.40.10.10:FF:000077">
    <property type="entry name" value="Predicted protein"/>
    <property type="match status" value="1"/>
</dbReference>
<dbReference type="SUPFAM" id="SSF50494">
    <property type="entry name" value="Trypsin-like serine proteases"/>
    <property type="match status" value="1"/>
</dbReference>
<dbReference type="PANTHER" id="PTHR24276:SF91">
    <property type="entry name" value="AT26814P-RELATED"/>
    <property type="match status" value="1"/>
</dbReference>
<dbReference type="VEuPathDB" id="VectorBase:GPAI005575"/>
<keyword evidence="6" id="KW-0378">Hydrolase</keyword>
<dbReference type="CDD" id="cd00190">
    <property type="entry name" value="Tryp_SPc"/>
    <property type="match status" value="1"/>
</dbReference>
<dbReference type="InterPro" id="IPR043504">
    <property type="entry name" value="Peptidase_S1_PA_chymotrypsin"/>
</dbReference>
<evidence type="ECO:0000256" key="3">
    <source>
        <dbReference type="ARBA" id="ARBA00022525"/>
    </source>
</evidence>
<dbReference type="PROSITE" id="PS00134">
    <property type="entry name" value="TRYPSIN_HIS"/>
    <property type="match status" value="1"/>
</dbReference>
<dbReference type="STRING" id="7398.A0A1A9Z6S9"/>
<dbReference type="Pfam" id="PF00089">
    <property type="entry name" value="Trypsin"/>
    <property type="match status" value="1"/>
</dbReference>
<dbReference type="EnsemblMetazoa" id="GPAI005575-RA">
    <property type="protein sequence ID" value="GPAI005575-PA"/>
    <property type="gene ID" value="GPAI005575"/>
</dbReference>
<evidence type="ECO:0000313" key="11">
    <source>
        <dbReference type="EnsemblMetazoa" id="GPAI005575-PA"/>
    </source>
</evidence>
<dbReference type="PRINTS" id="PR00722">
    <property type="entry name" value="CHYMOTRYPSIN"/>
</dbReference>
<dbReference type="InterPro" id="IPR001314">
    <property type="entry name" value="Peptidase_S1A"/>
</dbReference>